<proteinExistence type="predicted"/>
<evidence type="ECO:0000313" key="1">
    <source>
        <dbReference type="EMBL" id="KAI3801596.1"/>
    </source>
</evidence>
<reference evidence="1 2" key="2">
    <citation type="journal article" date="2022" name="Mol. Ecol. Resour.">
        <title>The genomes of chicory, endive, great burdock and yacon provide insights into Asteraceae paleo-polyploidization history and plant inulin production.</title>
        <authorList>
            <person name="Fan W."/>
            <person name="Wang S."/>
            <person name="Wang H."/>
            <person name="Wang A."/>
            <person name="Jiang F."/>
            <person name="Liu H."/>
            <person name="Zhao H."/>
            <person name="Xu D."/>
            <person name="Zhang Y."/>
        </authorList>
    </citation>
    <scope>NUCLEOTIDE SEQUENCE [LARGE SCALE GENOMIC DNA]</scope>
    <source>
        <strain evidence="2">cv. Yunnan</strain>
        <tissue evidence="1">Leaves</tissue>
    </source>
</reference>
<organism evidence="1 2">
    <name type="scientific">Smallanthus sonchifolius</name>
    <dbReference type="NCBI Taxonomy" id="185202"/>
    <lineage>
        <taxon>Eukaryota</taxon>
        <taxon>Viridiplantae</taxon>
        <taxon>Streptophyta</taxon>
        <taxon>Embryophyta</taxon>
        <taxon>Tracheophyta</taxon>
        <taxon>Spermatophyta</taxon>
        <taxon>Magnoliopsida</taxon>
        <taxon>eudicotyledons</taxon>
        <taxon>Gunneridae</taxon>
        <taxon>Pentapetalae</taxon>
        <taxon>asterids</taxon>
        <taxon>campanulids</taxon>
        <taxon>Asterales</taxon>
        <taxon>Asteraceae</taxon>
        <taxon>Asteroideae</taxon>
        <taxon>Heliantheae alliance</taxon>
        <taxon>Millerieae</taxon>
        <taxon>Smallanthus</taxon>
    </lineage>
</organism>
<accession>A0ACB9I2B0</accession>
<dbReference type="EMBL" id="CM042027">
    <property type="protein sequence ID" value="KAI3801596.1"/>
    <property type="molecule type" value="Genomic_DNA"/>
</dbReference>
<reference evidence="2" key="1">
    <citation type="journal article" date="2022" name="Mol. Ecol. Resour.">
        <title>The genomes of chicory, endive, great burdock and yacon provide insights into Asteraceae palaeo-polyploidization history and plant inulin production.</title>
        <authorList>
            <person name="Fan W."/>
            <person name="Wang S."/>
            <person name="Wang H."/>
            <person name="Wang A."/>
            <person name="Jiang F."/>
            <person name="Liu H."/>
            <person name="Zhao H."/>
            <person name="Xu D."/>
            <person name="Zhang Y."/>
        </authorList>
    </citation>
    <scope>NUCLEOTIDE SEQUENCE [LARGE SCALE GENOMIC DNA]</scope>
    <source>
        <strain evidence="2">cv. Yunnan</strain>
    </source>
</reference>
<name>A0ACB9I2B0_9ASTR</name>
<evidence type="ECO:0000313" key="2">
    <source>
        <dbReference type="Proteomes" id="UP001056120"/>
    </source>
</evidence>
<comment type="caution">
    <text evidence="1">The sequence shown here is derived from an EMBL/GenBank/DDBJ whole genome shotgun (WGS) entry which is preliminary data.</text>
</comment>
<gene>
    <name evidence="1" type="ORF">L1987_29705</name>
</gene>
<protein>
    <submittedName>
        <fullName evidence="1">Uncharacterized protein</fullName>
    </submittedName>
</protein>
<sequence length="350" mass="39084">MSSYLSSRACGFDLEHMIKWPCSNSSTTTSNSSSPSSTLSESSHSPIAISTQKPRTPRKRPNQTYNEAAALLSMASPNIFKIKHLSRRTNNLLPKFNEPPELISRFPVTGKFLLRHRPCFSTDLKLTKSCQNAGEIESFDDFDTESILIDEIEEGIDSIMGDSKPISQNHESNDNHCYGYPMGLGFGVRNGVRALKNADERNWWNIPMVDVGNLSPADVKKCEKFPAGKKKKKAEEFRRGNFISGDGQRLGLKLDYDGVLNDWADRGLPMPEKMWPSSSPGGDIHAMAANIDLFSDDGGWDESAATPPMDKSHLKKIRQVRNACSDKRPRCKGRFMKKQNSPVCDEVTTY</sequence>
<keyword evidence="2" id="KW-1185">Reference proteome</keyword>
<dbReference type="Proteomes" id="UP001056120">
    <property type="component" value="Linkage Group LG10"/>
</dbReference>